<gene>
    <name evidence="2" type="ORF">UFOVP204_156</name>
</gene>
<accession>A0A6J7WQ70</accession>
<feature type="region of interest" description="Disordered" evidence="1">
    <location>
        <begin position="40"/>
        <end position="73"/>
    </location>
</feature>
<sequence length="73" mass="8143">MLPPLHRLNLQLHTTTTTKNPCTITAPMQVAKRILENAKFDTMSDPSAILGKQATTKRKGKENDSSKQDLPNR</sequence>
<evidence type="ECO:0000256" key="1">
    <source>
        <dbReference type="SAM" id="MobiDB-lite"/>
    </source>
</evidence>
<protein>
    <submittedName>
        <fullName evidence="2">Uncharacterized protein</fullName>
    </submittedName>
</protein>
<evidence type="ECO:0000313" key="2">
    <source>
        <dbReference type="EMBL" id="CAB5218274.1"/>
    </source>
</evidence>
<name>A0A6J7WQ70_9CAUD</name>
<organism evidence="2">
    <name type="scientific">uncultured Caudovirales phage</name>
    <dbReference type="NCBI Taxonomy" id="2100421"/>
    <lineage>
        <taxon>Viruses</taxon>
        <taxon>Duplodnaviria</taxon>
        <taxon>Heunggongvirae</taxon>
        <taxon>Uroviricota</taxon>
        <taxon>Caudoviricetes</taxon>
        <taxon>Peduoviridae</taxon>
        <taxon>Maltschvirus</taxon>
        <taxon>Maltschvirus maltsch</taxon>
    </lineage>
</organism>
<dbReference type="EMBL" id="LR798257">
    <property type="protein sequence ID" value="CAB5218274.1"/>
    <property type="molecule type" value="Genomic_DNA"/>
</dbReference>
<feature type="compositionally biased region" description="Basic and acidic residues" evidence="1">
    <location>
        <begin position="61"/>
        <end position="73"/>
    </location>
</feature>
<proteinExistence type="predicted"/>
<reference evidence="2" key="1">
    <citation type="submission" date="2020-05" db="EMBL/GenBank/DDBJ databases">
        <authorList>
            <person name="Chiriac C."/>
            <person name="Salcher M."/>
            <person name="Ghai R."/>
            <person name="Kavagutti S V."/>
        </authorList>
    </citation>
    <scope>NUCLEOTIDE SEQUENCE</scope>
</reference>